<reference evidence="1 2" key="2">
    <citation type="journal article" date="2022" name="Mol. Ecol. Resour.">
        <title>The genomes of chicory, endive, great burdock and yacon provide insights into Asteraceae paleo-polyploidization history and plant inulin production.</title>
        <authorList>
            <person name="Fan W."/>
            <person name="Wang S."/>
            <person name="Wang H."/>
            <person name="Wang A."/>
            <person name="Jiang F."/>
            <person name="Liu H."/>
            <person name="Zhao H."/>
            <person name="Xu D."/>
            <person name="Zhang Y."/>
        </authorList>
    </citation>
    <scope>NUCLEOTIDE SEQUENCE [LARGE SCALE GENOMIC DNA]</scope>
    <source>
        <strain evidence="2">cv. Yunnan</strain>
        <tissue evidence="1">Leaves</tissue>
    </source>
</reference>
<dbReference type="Proteomes" id="UP001056120">
    <property type="component" value="Linkage Group LG10"/>
</dbReference>
<accession>A0ACB9I0P7</accession>
<organism evidence="1 2">
    <name type="scientific">Smallanthus sonchifolius</name>
    <dbReference type="NCBI Taxonomy" id="185202"/>
    <lineage>
        <taxon>Eukaryota</taxon>
        <taxon>Viridiplantae</taxon>
        <taxon>Streptophyta</taxon>
        <taxon>Embryophyta</taxon>
        <taxon>Tracheophyta</taxon>
        <taxon>Spermatophyta</taxon>
        <taxon>Magnoliopsida</taxon>
        <taxon>eudicotyledons</taxon>
        <taxon>Gunneridae</taxon>
        <taxon>Pentapetalae</taxon>
        <taxon>asterids</taxon>
        <taxon>campanulids</taxon>
        <taxon>Asterales</taxon>
        <taxon>Asteraceae</taxon>
        <taxon>Asteroideae</taxon>
        <taxon>Heliantheae alliance</taxon>
        <taxon>Millerieae</taxon>
        <taxon>Smallanthus</taxon>
    </lineage>
</organism>
<keyword evidence="2" id="KW-1185">Reference proteome</keyword>
<reference evidence="2" key="1">
    <citation type="journal article" date="2022" name="Mol. Ecol. Resour.">
        <title>The genomes of chicory, endive, great burdock and yacon provide insights into Asteraceae palaeo-polyploidization history and plant inulin production.</title>
        <authorList>
            <person name="Fan W."/>
            <person name="Wang S."/>
            <person name="Wang H."/>
            <person name="Wang A."/>
            <person name="Jiang F."/>
            <person name="Liu H."/>
            <person name="Zhao H."/>
            <person name="Xu D."/>
            <person name="Zhang Y."/>
        </authorList>
    </citation>
    <scope>NUCLEOTIDE SEQUENCE [LARGE SCALE GENOMIC DNA]</scope>
    <source>
        <strain evidence="2">cv. Yunnan</strain>
    </source>
</reference>
<gene>
    <name evidence="1" type="ORF">L1987_29171</name>
</gene>
<comment type="caution">
    <text evidence="1">The sequence shown here is derived from an EMBL/GenBank/DDBJ whole genome shotgun (WGS) entry which is preliminary data.</text>
</comment>
<dbReference type="EMBL" id="CM042027">
    <property type="protein sequence ID" value="KAI3801070.1"/>
    <property type="molecule type" value="Genomic_DNA"/>
</dbReference>
<evidence type="ECO:0000313" key="1">
    <source>
        <dbReference type="EMBL" id="KAI3801070.1"/>
    </source>
</evidence>
<name>A0ACB9I0P7_9ASTR</name>
<proteinExistence type="predicted"/>
<sequence length="170" mass="19357">MPSSVLASMAYLKNFKKLLAAKKVLRLFTTKLRLHKLQRSKTTSRKIKKRPTTTTKGGGGWLSLSFQSKFKRKRKDVHIYPRKKTKPVYVDQLFLDKKQPEVPVVERIRENMVEGTSSKGGGPGGGVADDMWESLVMGSSQMDGINERAEEFISRFRADLLVQEIMARRL</sequence>
<protein>
    <submittedName>
        <fullName evidence="1">Uncharacterized protein</fullName>
    </submittedName>
</protein>
<evidence type="ECO:0000313" key="2">
    <source>
        <dbReference type="Proteomes" id="UP001056120"/>
    </source>
</evidence>